<feature type="region of interest" description="Disordered" evidence="9">
    <location>
        <begin position="254"/>
        <end position="323"/>
    </location>
</feature>
<organism evidence="12 13">
    <name type="scientific">Pseudozyma flocculosa PF-1</name>
    <dbReference type="NCBI Taxonomy" id="1277687"/>
    <lineage>
        <taxon>Eukaryota</taxon>
        <taxon>Fungi</taxon>
        <taxon>Dikarya</taxon>
        <taxon>Basidiomycota</taxon>
        <taxon>Ustilaginomycotina</taxon>
        <taxon>Ustilaginomycetes</taxon>
        <taxon>Ustilaginales</taxon>
        <taxon>Ustilaginaceae</taxon>
        <taxon>Pseudozyma</taxon>
    </lineage>
</organism>
<dbReference type="GO" id="GO:0008237">
    <property type="term" value="F:metallopeptidase activity"/>
    <property type="evidence" value="ECO:0007669"/>
    <property type="project" value="UniProtKB-KW"/>
</dbReference>
<evidence type="ECO:0000256" key="2">
    <source>
        <dbReference type="ARBA" id="ARBA00022670"/>
    </source>
</evidence>
<protein>
    <recommendedName>
        <fullName evidence="11">Peptidase M43 pregnancy-associated plasma-A domain-containing protein</fullName>
    </recommendedName>
</protein>
<evidence type="ECO:0000313" key="12">
    <source>
        <dbReference type="EMBL" id="EPQ26160.1"/>
    </source>
</evidence>
<dbReference type="PANTHER" id="PTHR47466:SF1">
    <property type="entry name" value="METALLOPROTEASE MEP1 (AFU_ORTHOLOGUE AFUA_1G07730)-RELATED"/>
    <property type="match status" value="1"/>
</dbReference>
<dbReference type="Pfam" id="PF05572">
    <property type="entry name" value="Peptidase_M43"/>
    <property type="match status" value="1"/>
</dbReference>
<dbReference type="OrthoDB" id="536211at2759"/>
<dbReference type="Gene3D" id="3.40.390.10">
    <property type="entry name" value="Collagenase (Catalytic Domain)"/>
    <property type="match status" value="1"/>
</dbReference>
<reference evidence="12 13" key="1">
    <citation type="journal article" date="2013" name="Plant Cell">
        <title>The transition from a phytopathogenic smut ancestor to an anamorphic biocontrol agent deciphered by comparative whole-genome analysis.</title>
        <authorList>
            <person name="Lefebvre F."/>
            <person name="Joly D.L."/>
            <person name="Labbe C."/>
            <person name="Teichmann B."/>
            <person name="Linning R."/>
            <person name="Belzile F."/>
            <person name="Bakkeren G."/>
            <person name="Belanger R.R."/>
        </authorList>
    </citation>
    <scope>NUCLEOTIDE SEQUENCE [LARGE SCALE GENOMIC DNA]</scope>
    <source>
        <strain evidence="12 13">PF-1</strain>
    </source>
</reference>
<evidence type="ECO:0000256" key="10">
    <source>
        <dbReference type="SAM" id="SignalP"/>
    </source>
</evidence>
<feature type="domain" description="Peptidase M43 pregnancy-associated plasma-A" evidence="11">
    <location>
        <begin position="471"/>
        <end position="607"/>
    </location>
</feature>
<dbReference type="GO" id="GO:0006508">
    <property type="term" value="P:proteolysis"/>
    <property type="evidence" value="ECO:0007669"/>
    <property type="project" value="UniProtKB-KW"/>
</dbReference>
<feature type="region of interest" description="Disordered" evidence="9">
    <location>
        <begin position="26"/>
        <end position="222"/>
    </location>
</feature>
<keyword evidence="4 10" id="KW-0732">Signal</keyword>
<evidence type="ECO:0000256" key="6">
    <source>
        <dbReference type="ARBA" id="ARBA00022833"/>
    </source>
</evidence>
<keyword evidence="7" id="KW-0482">Metalloprotease</keyword>
<dbReference type="PANTHER" id="PTHR47466">
    <property type="match status" value="1"/>
</dbReference>
<keyword evidence="6" id="KW-0862">Zinc</keyword>
<proteinExistence type="inferred from homology"/>
<keyword evidence="5" id="KW-0378">Hydrolase</keyword>
<dbReference type="AlphaFoldDB" id="A0A061H2V6"/>
<dbReference type="KEGG" id="pfp:PFL1_06368"/>
<sequence>MQLSRSFATLVTLSVLVAHHSTVARPISDHAQPQSDLASRSGNAPGTETIPASDPSRAASQAAASTAAPSEDQQRQQLMMMISHGSGGPIKLQTEPPREEKKKAGESKADKKGQSKGQSEKGGAKSKDAGEKKLTKGKSRHRGMDTDTDTQSGKGKGKDRSSTAATTAKGKSKGEDRGQDDKHGKAKATTKGMSKSHDDVKKAGEGKKGMNGLVQPTAKGAGETKLPKAAVAGSAAGAGAATAAAAAAPLANLADDAAEDADDEAEPEADEAPSRPSSANFPATVFNSTSSLASNHSASANTTSSSSSTQLPSTASTASNATAQAQAPASANLSSLRGALIPRTRFCAQPENKNKTIDTLTLALVQKEKKRLTKLRESREDKGRSLTNAQILADAKKSVDVVFHVVHDGKEGNLTSSQINQQVDVLNSDYSKYGFQFALNATNYVDNADWFRNVAPGSTQQDELKNANHRGDEKVLNLYSVNFSNNLLGYATFPWDARDALKQDGVVFQYSTVPGGNELGYNMGKTATHEVGHWLGLYHVFQGGCAAPGDLVDDTPPQSQATSGCPARQDSCPGGGVDSIHNYMDYSNDECLTEFTDGQAVRMAAIVTEYRGL</sequence>
<keyword evidence="8" id="KW-1015">Disulfide bond</keyword>
<dbReference type="GeneID" id="19320446"/>
<feature type="compositionally biased region" description="Acidic residues" evidence="9">
    <location>
        <begin position="256"/>
        <end position="271"/>
    </location>
</feature>
<dbReference type="EMBL" id="KE361647">
    <property type="protein sequence ID" value="EPQ26160.1"/>
    <property type="molecule type" value="Genomic_DNA"/>
</dbReference>
<keyword evidence="3" id="KW-0479">Metal-binding</keyword>
<feature type="compositionally biased region" description="Polar residues" evidence="9">
    <location>
        <begin position="31"/>
        <end position="46"/>
    </location>
</feature>
<dbReference type="SUPFAM" id="SSF55486">
    <property type="entry name" value="Metalloproteases ('zincins'), catalytic domain"/>
    <property type="match status" value="1"/>
</dbReference>
<evidence type="ECO:0000256" key="1">
    <source>
        <dbReference type="ARBA" id="ARBA00008721"/>
    </source>
</evidence>
<feature type="compositionally biased region" description="Basic and acidic residues" evidence="9">
    <location>
        <begin position="96"/>
        <end position="134"/>
    </location>
</feature>
<dbReference type="CDD" id="cd04275">
    <property type="entry name" value="ZnMc_pappalysin_like"/>
    <property type="match status" value="1"/>
</dbReference>
<evidence type="ECO:0000259" key="11">
    <source>
        <dbReference type="Pfam" id="PF05572"/>
    </source>
</evidence>
<feature type="signal peptide" evidence="10">
    <location>
        <begin position="1"/>
        <end position="24"/>
    </location>
</feature>
<name>A0A061H2V6_9BASI</name>
<dbReference type="GO" id="GO:0046872">
    <property type="term" value="F:metal ion binding"/>
    <property type="evidence" value="ECO:0007669"/>
    <property type="project" value="UniProtKB-KW"/>
</dbReference>
<evidence type="ECO:0000256" key="7">
    <source>
        <dbReference type="ARBA" id="ARBA00023049"/>
    </source>
</evidence>
<dbReference type="MEROPS" id="M43.008"/>
<feature type="compositionally biased region" description="Basic and acidic residues" evidence="9">
    <location>
        <begin position="172"/>
        <end position="183"/>
    </location>
</feature>
<feature type="chain" id="PRO_5001599590" description="Peptidase M43 pregnancy-associated plasma-A domain-containing protein" evidence="10">
    <location>
        <begin position="25"/>
        <end position="613"/>
    </location>
</feature>
<dbReference type="RefSeq" id="XP_007882100.1">
    <property type="nucleotide sequence ID" value="XM_007883909.1"/>
</dbReference>
<comment type="similarity">
    <text evidence="1">Belongs to the peptidase M43B family.</text>
</comment>
<evidence type="ECO:0000256" key="4">
    <source>
        <dbReference type="ARBA" id="ARBA00022729"/>
    </source>
</evidence>
<dbReference type="eggNOG" id="ENOG502QQ7Z">
    <property type="taxonomic scope" value="Eukaryota"/>
</dbReference>
<dbReference type="Proteomes" id="UP000053664">
    <property type="component" value="Unassembled WGS sequence"/>
</dbReference>
<accession>A0A061H2V6</accession>
<evidence type="ECO:0000256" key="9">
    <source>
        <dbReference type="SAM" id="MobiDB-lite"/>
    </source>
</evidence>
<evidence type="ECO:0000256" key="3">
    <source>
        <dbReference type="ARBA" id="ARBA00022723"/>
    </source>
</evidence>
<keyword evidence="2" id="KW-0645">Protease</keyword>
<feature type="compositionally biased region" description="Basic and acidic residues" evidence="9">
    <location>
        <begin position="195"/>
        <end position="208"/>
    </location>
</feature>
<evidence type="ECO:0000256" key="5">
    <source>
        <dbReference type="ARBA" id="ARBA00022801"/>
    </source>
</evidence>
<gene>
    <name evidence="12" type="ORF">PFL1_06368</name>
</gene>
<dbReference type="HOGENOM" id="CLU_445583_0_0_1"/>
<dbReference type="InterPro" id="IPR024079">
    <property type="entry name" value="MetalloPept_cat_dom_sf"/>
</dbReference>
<feature type="compositionally biased region" description="Low complexity" evidence="9">
    <location>
        <begin position="288"/>
        <end position="323"/>
    </location>
</feature>
<evidence type="ECO:0000256" key="8">
    <source>
        <dbReference type="ARBA" id="ARBA00023157"/>
    </source>
</evidence>
<dbReference type="InterPro" id="IPR008754">
    <property type="entry name" value="Peptidase_M43"/>
</dbReference>
<evidence type="ECO:0000313" key="13">
    <source>
        <dbReference type="Proteomes" id="UP000053664"/>
    </source>
</evidence>
<feature type="compositionally biased region" description="Low complexity" evidence="9">
    <location>
        <begin position="51"/>
        <end position="70"/>
    </location>
</feature>